<proteinExistence type="predicted"/>
<keyword evidence="2" id="KW-0614">Plasmid</keyword>
<sequence>MGFFDFLKGPDINEGMERCVATPDAVLLDVRTGAEYQEGHLPGSRNIPVDALPSVDGLPADLGTPLFVYCLSGARSSHAAAVLRRMGYCNVTNIGGINRYRGKVEC</sequence>
<dbReference type="CDD" id="cd00158">
    <property type="entry name" value="RHOD"/>
    <property type="match status" value="1"/>
</dbReference>
<feature type="domain" description="Rhodanese" evidence="1">
    <location>
        <begin position="21"/>
        <end position="105"/>
    </location>
</feature>
<evidence type="ECO:0000259" key="1">
    <source>
        <dbReference type="PROSITE" id="PS50206"/>
    </source>
</evidence>
<reference evidence="2" key="1">
    <citation type="submission" date="2020-09" db="EMBL/GenBank/DDBJ databases">
        <title>New species isolated from human feces.</title>
        <authorList>
            <person name="Kitahara M."/>
            <person name="Shigeno Y."/>
            <person name="Shime M."/>
            <person name="Matsumoto Y."/>
            <person name="Nakamura S."/>
            <person name="Motooka D."/>
            <person name="Fukuoka S."/>
            <person name="Nishikawa H."/>
            <person name="Benno Y."/>
        </authorList>
    </citation>
    <scope>NUCLEOTIDE SEQUENCE</scope>
    <source>
        <strain evidence="2">MM59</strain>
        <plasmid evidence="2">pMM59_01</plasmid>
    </source>
</reference>
<dbReference type="Gene3D" id="3.40.250.10">
    <property type="entry name" value="Rhodanese-like domain"/>
    <property type="match status" value="1"/>
</dbReference>
<gene>
    <name evidence="2" type="ORF">MM59RIKEN_34270</name>
</gene>
<dbReference type="RefSeq" id="WP_187031087.1">
    <property type="nucleotide sequence ID" value="NZ_AP023421.1"/>
</dbReference>
<dbReference type="AlphaFoldDB" id="A0A830QSK7"/>
<dbReference type="PANTHER" id="PTHR43031:SF1">
    <property type="entry name" value="PYRIDINE NUCLEOTIDE-DISULPHIDE OXIDOREDUCTASE"/>
    <property type="match status" value="1"/>
</dbReference>
<dbReference type="Proteomes" id="UP000679848">
    <property type="component" value="Plasmid pMM59_01"/>
</dbReference>
<dbReference type="EMBL" id="AP023421">
    <property type="protein sequence ID" value="BCK86108.1"/>
    <property type="molecule type" value="Genomic_DNA"/>
</dbReference>
<dbReference type="InterPro" id="IPR050229">
    <property type="entry name" value="GlpE_sulfurtransferase"/>
</dbReference>
<dbReference type="InterPro" id="IPR036873">
    <property type="entry name" value="Rhodanese-like_dom_sf"/>
</dbReference>
<dbReference type="SUPFAM" id="SSF52821">
    <property type="entry name" value="Rhodanese/Cell cycle control phosphatase"/>
    <property type="match status" value="1"/>
</dbReference>
<evidence type="ECO:0000313" key="3">
    <source>
        <dbReference type="Proteomes" id="UP000679848"/>
    </source>
</evidence>
<evidence type="ECO:0000313" key="2">
    <source>
        <dbReference type="EMBL" id="BCK86108.1"/>
    </source>
</evidence>
<dbReference type="Pfam" id="PF00581">
    <property type="entry name" value="Rhodanese"/>
    <property type="match status" value="1"/>
</dbReference>
<dbReference type="KEGG" id="pfaa:MM59RIKEN_34270"/>
<dbReference type="InterPro" id="IPR001763">
    <property type="entry name" value="Rhodanese-like_dom"/>
</dbReference>
<accession>A0A830QSK7</accession>
<dbReference type="PROSITE" id="PS50206">
    <property type="entry name" value="RHODANESE_3"/>
    <property type="match status" value="1"/>
</dbReference>
<organism evidence="2 3">
    <name type="scientific">Pusillibacter faecalis</name>
    <dbReference type="NCBI Taxonomy" id="2714358"/>
    <lineage>
        <taxon>Bacteria</taxon>
        <taxon>Bacillati</taxon>
        <taxon>Bacillota</taxon>
        <taxon>Clostridia</taxon>
        <taxon>Eubacteriales</taxon>
        <taxon>Oscillospiraceae</taxon>
        <taxon>Pusillibacter</taxon>
    </lineage>
</organism>
<keyword evidence="3" id="KW-1185">Reference proteome</keyword>
<name>A0A830QSK7_9FIRM</name>
<geneLocation type="plasmid" evidence="2 3">
    <name>pMM59_01</name>
</geneLocation>
<protein>
    <recommendedName>
        <fullName evidence="1">Rhodanese domain-containing protein</fullName>
    </recommendedName>
</protein>
<dbReference type="SMART" id="SM00450">
    <property type="entry name" value="RHOD"/>
    <property type="match status" value="1"/>
</dbReference>
<dbReference type="PANTHER" id="PTHR43031">
    <property type="entry name" value="FAD-DEPENDENT OXIDOREDUCTASE"/>
    <property type="match status" value="1"/>
</dbReference>